<sequence length="151" mass="16017" precursor="true">MKNPNPRKTHPLVLVAAVALTIFSLLGSAAITGLIPVHSEKQDAAQSLTDGRHRDAAIAKPQAAAAPVPDQHSSACSSCGTIISIRTVEGEALQHPLQQPALQARDGEKLTAYIIQVRMADGVTHTITQLDRPRLAVGEQVRLSIGRQLNA</sequence>
<dbReference type="RefSeq" id="WP_013441708.1">
    <property type="nucleotide sequence ID" value="NC_012969.1"/>
</dbReference>
<evidence type="ECO:0000313" key="1">
    <source>
        <dbReference type="EMBL" id="ACT50127.1"/>
    </source>
</evidence>
<name>C6XC52_METGS</name>
<keyword evidence="2" id="KW-1185">Reference proteome</keyword>
<accession>C6XC52</accession>
<evidence type="ECO:0000313" key="2">
    <source>
        <dbReference type="Proteomes" id="UP000002743"/>
    </source>
</evidence>
<protein>
    <submittedName>
        <fullName evidence="1">Uncharacterized protein</fullName>
    </submittedName>
</protein>
<dbReference type="OrthoDB" id="8537010at2"/>
<organism evidence="1 2">
    <name type="scientific">Methylovorus glucosotrophus (strain SIP3-4)</name>
    <dbReference type="NCBI Taxonomy" id="582744"/>
    <lineage>
        <taxon>Bacteria</taxon>
        <taxon>Pseudomonadati</taxon>
        <taxon>Pseudomonadota</taxon>
        <taxon>Betaproteobacteria</taxon>
        <taxon>Nitrosomonadales</taxon>
        <taxon>Methylophilaceae</taxon>
        <taxon>Methylovorus</taxon>
    </lineage>
</organism>
<reference evidence="2" key="1">
    <citation type="submission" date="2009-07" db="EMBL/GenBank/DDBJ databases">
        <title>Complete sequence of chromosome of Methylovorus sp. SIP3-4.</title>
        <authorList>
            <person name="Lucas S."/>
            <person name="Copeland A."/>
            <person name="Lapidus A."/>
            <person name="Glavina del Rio T."/>
            <person name="Tice H."/>
            <person name="Bruce D."/>
            <person name="Goodwin L."/>
            <person name="Pitluck S."/>
            <person name="Clum A."/>
            <person name="Larimer F."/>
            <person name="Land M."/>
            <person name="Hauser L."/>
            <person name="Kyrpides N."/>
            <person name="Mikhailova N."/>
            <person name="Kayluzhnaya M."/>
            <person name="Chistoserdova L."/>
        </authorList>
    </citation>
    <scope>NUCLEOTIDE SEQUENCE [LARGE SCALE GENOMIC DNA]</scope>
    <source>
        <strain evidence="2">SIP3-4</strain>
    </source>
</reference>
<dbReference type="EMBL" id="CP001674">
    <property type="protein sequence ID" value="ACT50127.1"/>
    <property type="molecule type" value="Genomic_DNA"/>
</dbReference>
<reference evidence="1 2" key="2">
    <citation type="journal article" date="2011" name="J. Bacteriol.">
        <title>Genomes of three methylotrophs from a single niche uncover genetic and metabolic divergence of Methylophilaceae.</title>
        <authorList>
            <person name="Lapidus A."/>
            <person name="Clum A."/>
            <person name="Labutti K."/>
            <person name="Kaluzhnaya M.G."/>
            <person name="Lim S."/>
            <person name="Beck D.A."/>
            <person name="Glavina Del Rio T."/>
            <person name="Nolan M."/>
            <person name="Mavromatis K."/>
            <person name="Huntemann M."/>
            <person name="Lucas S."/>
            <person name="Lidstrom M.E."/>
            <person name="Ivanova N."/>
            <person name="Chistoserdova L."/>
        </authorList>
    </citation>
    <scope>NUCLEOTIDE SEQUENCE [LARGE SCALE GENOMIC DNA]</scope>
    <source>
        <strain evidence="1 2">SIP3-4</strain>
    </source>
</reference>
<dbReference type="eggNOG" id="COG3133">
    <property type="taxonomic scope" value="Bacteria"/>
</dbReference>
<dbReference type="Proteomes" id="UP000002743">
    <property type="component" value="Chromosome"/>
</dbReference>
<proteinExistence type="predicted"/>
<dbReference type="AlphaFoldDB" id="C6XC52"/>
<gene>
    <name evidence="1" type="ordered locus">Msip34_0879</name>
</gene>
<dbReference type="STRING" id="582744.Msip34_0879"/>
<dbReference type="KEGG" id="mei:Msip34_0879"/>
<dbReference type="HOGENOM" id="CLU_1729248_0_0_4"/>